<keyword evidence="5" id="KW-1185">Reference proteome</keyword>
<proteinExistence type="predicted"/>
<dbReference type="EMBL" id="JAMOIM010000069">
    <property type="protein sequence ID" value="MCW6512854.1"/>
    <property type="molecule type" value="Genomic_DNA"/>
</dbReference>
<dbReference type="Pfam" id="PF00929">
    <property type="entry name" value="RNase_T"/>
    <property type="match status" value="1"/>
</dbReference>
<dbReference type="InterPro" id="IPR036397">
    <property type="entry name" value="RNaseH_sf"/>
</dbReference>
<dbReference type="Proteomes" id="UP001165667">
    <property type="component" value="Unassembled WGS sequence"/>
</dbReference>
<dbReference type="RefSeq" id="WP_282589230.1">
    <property type="nucleotide sequence ID" value="NZ_JAMOIM010000069.1"/>
</dbReference>
<dbReference type="AlphaFoldDB" id="A0AA41Z269"/>
<evidence type="ECO:0000256" key="1">
    <source>
        <dbReference type="ARBA" id="ARBA00025483"/>
    </source>
</evidence>
<dbReference type="SMART" id="SM00479">
    <property type="entry name" value="EXOIII"/>
    <property type="match status" value="1"/>
</dbReference>
<evidence type="ECO:0000259" key="3">
    <source>
        <dbReference type="SMART" id="SM00479"/>
    </source>
</evidence>
<keyword evidence="4" id="KW-0378">Hydrolase</keyword>
<keyword evidence="4" id="KW-0269">Exonuclease</keyword>
<dbReference type="SUPFAM" id="SSF53098">
    <property type="entry name" value="Ribonuclease H-like"/>
    <property type="match status" value="1"/>
</dbReference>
<dbReference type="InterPro" id="IPR013520">
    <property type="entry name" value="Ribonucl_H"/>
</dbReference>
<dbReference type="GO" id="GO:0004527">
    <property type="term" value="F:exonuclease activity"/>
    <property type="evidence" value="ECO:0007669"/>
    <property type="project" value="UniProtKB-KW"/>
</dbReference>
<comment type="function">
    <text evidence="1">DNA polymerase III is a complex, multichain enzyme responsible for most of the replicative synthesis in bacteria. The epsilon subunit contain the editing function and is a proofreading 3'-5' exonuclease.</text>
</comment>
<comment type="caution">
    <text evidence="4">The sequence shown here is derived from an EMBL/GenBank/DDBJ whole genome shotgun (WGS) entry which is preliminary data.</text>
</comment>
<dbReference type="InterPro" id="IPR012337">
    <property type="entry name" value="RNaseH-like_sf"/>
</dbReference>
<keyword evidence="4" id="KW-0540">Nuclease</keyword>
<evidence type="ECO:0000313" key="5">
    <source>
        <dbReference type="Proteomes" id="UP001165667"/>
    </source>
</evidence>
<evidence type="ECO:0000256" key="2">
    <source>
        <dbReference type="ARBA" id="ARBA00026073"/>
    </source>
</evidence>
<protein>
    <submittedName>
        <fullName evidence="4">3'-5' exonuclease</fullName>
    </submittedName>
</protein>
<evidence type="ECO:0000313" key="4">
    <source>
        <dbReference type="EMBL" id="MCW6512854.1"/>
    </source>
</evidence>
<reference evidence="4" key="1">
    <citation type="submission" date="2022-05" db="EMBL/GenBank/DDBJ databases">
        <authorList>
            <person name="Pankratov T."/>
        </authorList>
    </citation>
    <scope>NUCLEOTIDE SEQUENCE</scope>
    <source>
        <strain evidence="4">BP6-180914</strain>
    </source>
</reference>
<organism evidence="4 5">
    <name type="scientific">Lichenifustis flavocetrariae</name>
    <dbReference type="NCBI Taxonomy" id="2949735"/>
    <lineage>
        <taxon>Bacteria</taxon>
        <taxon>Pseudomonadati</taxon>
        <taxon>Pseudomonadota</taxon>
        <taxon>Alphaproteobacteria</taxon>
        <taxon>Hyphomicrobiales</taxon>
        <taxon>Lichenihabitantaceae</taxon>
        <taxon>Lichenifustis</taxon>
    </lineage>
</organism>
<sequence>MLAETEELALKLENTGEYRVLRRIATPSGPSVPHPPDPGQGVGIVLDCETTGLDPAKAEIIELAMLRFEYDVHGVRRLLGAFTGLQEPSGAIPREITAITGLADVDVAGQAIDDGLVEAFAAGADLVIAHNAGFDRRFTERRWPGFACLPWSCSLSQIPWREEGFEAARLKLLLAEAGFFHRGHRALDDAAATLHLIGLPLPRSGRSGFDHMMERTRAPSARVWALGAPFEAKDLLKRRGFKWCDGSGGLPRAWNVDLPSSAAEAELAYLAEHVYRNRSPALAVPVTALDRFTDRAGVP</sequence>
<dbReference type="Gene3D" id="3.30.420.10">
    <property type="entry name" value="Ribonuclease H-like superfamily/Ribonuclease H"/>
    <property type="match status" value="1"/>
</dbReference>
<name>A0AA41Z269_9HYPH</name>
<feature type="domain" description="Exonuclease" evidence="3">
    <location>
        <begin position="42"/>
        <end position="206"/>
    </location>
</feature>
<dbReference type="GO" id="GO:0006259">
    <property type="term" value="P:DNA metabolic process"/>
    <property type="evidence" value="ECO:0007669"/>
    <property type="project" value="UniProtKB-ARBA"/>
</dbReference>
<dbReference type="FunFam" id="3.30.420.10:FF:000045">
    <property type="entry name" value="3'-5' exonuclease DinG"/>
    <property type="match status" value="1"/>
</dbReference>
<dbReference type="CDD" id="cd06127">
    <property type="entry name" value="DEDDh"/>
    <property type="match status" value="1"/>
</dbReference>
<accession>A0AA41Z269</accession>
<dbReference type="NCBIfam" id="NF006615">
    <property type="entry name" value="PRK09182.1"/>
    <property type="match status" value="1"/>
</dbReference>
<comment type="subunit">
    <text evidence="2">DNA polymerase III contains a core (composed of alpha, epsilon and theta chains) that associates with a tau subunit. This core dimerizes to form the POLIII' complex. PolIII' associates with the gamma complex (composed of gamma, delta, delta', psi and chi chains) and with the beta chain to form the complete DNA polymerase III complex.</text>
</comment>
<gene>
    <name evidence="4" type="ORF">M8523_33760</name>
</gene>
<dbReference type="GO" id="GO:0003676">
    <property type="term" value="F:nucleic acid binding"/>
    <property type="evidence" value="ECO:0007669"/>
    <property type="project" value="InterPro"/>
</dbReference>